<dbReference type="Pfam" id="PF06187">
    <property type="entry name" value="DUF993"/>
    <property type="match status" value="1"/>
</dbReference>
<dbReference type="InterPro" id="IPR009334">
    <property type="entry name" value="DUF993"/>
</dbReference>
<dbReference type="EMBL" id="AP022567">
    <property type="protein sequence ID" value="BBX32444.1"/>
    <property type="molecule type" value="Genomic_DNA"/>
</dbReference>
<dbReference type="Proteomes" id="UP000465622">
    <property type="component" value="Chromosome"/>
</dbReference>
<evidence type="ECO:0008006" key="3">
    <source>
        <dbReference type="Google" id="ProtNLM"/>
    </source>
</evidence>
<gene>
    <name evidence="1" type="ORF">MMAGJ_17260</name>
</gene>
<evidence type="ECO:0000313" key="2">
    <source>
        <dbReference type="Proteomes" id="UP000465622"/>
    </source>
</evidence>
<evidence type="ECO:0000313" key="1">
    <source>
        <dbReference type="EMBL" id="BBX32444.1"/>
    </source>
</evidence>
<name>A0ABN5Y2P3_MYCME</name>
<dbReference type="SUPFAM" id="SSF51569">
    <property type="entry name" value="Aldolase"/>
    <property type="match status" value="1"/>
</dbReference>
<accession>A0ABN5Y2P3</accession>
<protein>
    <recommendedName>
        <fullName evidence="3">Dihydrodipicolinate synthase family protein</fullName>
    </recommendedName>
</protein>
<keyword evidence="2" id="KW-1185">Reference proteome</keyword>
<dbReference type="Gene3D" id="3.20.20.70">
    <property type="entry name" value="Aldolase class I"/>
    <property type="match status" value="1"/>
</dbReference>
<organism evidence="1 2">
    <name type="scientific">Mycolicibacterium mageritense</name>
    <name type="common">Mycobacterium mageritense</name>
    <dbReference type="NCBI Taxonomy" id="53462"/>
    <lineage>
        <taxon>Bacteria</taxon>
        <taxon>Bacillati</taxon>
        <taxon>Actinomycetota</taxon>
        <taxon>Actinomycetes</taxon>
        <taxon>Mycobacteriales</taxon>
        <taxon>Mycobacteriaceae</taxon>
        <taxon>Mycolicibacterium</taxon>
    </lineage>
</organism>
<dbReference type="InterPro" id="IPR013785">
    <property type="entry name" value="Aldolase_TIM"/>
</dbReference>
<proteinExistence type="predicted"/>
<reference evidence="1 2" key="1">
    <citation type="journal article" date="2019" name="Emerg. Microbes Infect.">
        <title>Comprehensive subspecies identification of 175 nontuberculous mycobacteria species based on 7547 genomic profiles.</title>
        <authorList>
            <person name="Matsumoto Y."/>
            <person name="Kinjo T."/>
            <person name="Motooka D."/>
            <person name="Nabeya D."/>
            <person name="Jung N."/>
            <person name="Uechi K."/>
            <person name="Horii T."/>
            <person name="Iida T."/>
            <person name="Fujita J."/>
            <person name="Nakamura S."/>
        </authorList>
    </citation>
    <scope>NUCLEOTIDE SEQUENCE [LARGE SCALE GENOMIC DNA]</scope>
    <source>
        <strain evidence="1 2">JCM 12375</strain>
    </source>
</reference>
<dbReference type="RefSeq" id="WP_051578726.1">
    <property type="nucleotide sequence ID" value="NZ_AP022567.1"/>
</dbReference>
<sequence length="398" mass="42778">MTEISLIDESGTLTTHQLRDNDLRPPASVPPTARIAYAAAHVIPRATGNNVPGAPADIDWDATMEFRHHLWSWHLGVADAMDTAQRNMGLDAVAVRELIRRSATEAQSVGGALVVGINTDHVATTYISLDEVISAYVEQLHQAEDVGAQAVMMASRHLARVADGPADYSRVYDAVLSRAGRPVILHWLGTPFDAALAGYFGSDDLASARRTVRTIIEDNIDRVAGIKVSLLDGTTEIALRRELPDSVRVFTGDDYNYVDLIAGGTEGHCDALLGAFATCAPIASAALSALDAGDMCGFRALLQPTQALARHVFASPTEYYKTGVTFLSWLNGHQPAFAMVNGLHSARSLPHLSRLVQLADAAGALEQPELAAQRWTDLLTVYGVRSTVRSLMTTGDRT</sequence>